<accession>A0AAD9KQG4</accession>
<feature type="region of interest" description="Disordered" evidence="1">
    <location>
        <begin position="20"/>
        <end position="82"/>
    </location>
</feature>
<dbReference type="EMBL" id="JAODUO010000762">
    <property type="protein sequence ID" value="KAK2174960.1"/>
    <property type="molecule type" value="Genomic_DNA"/>
</dbReference>
<dbReference type="AlphaFoldDB" id="A0AAD9KQG4"/>
<reference evidence="2" key="1">
    <citation type="journal article" date="2023" name="Mol. Biol. Evol.">
        <title>Third-Generation Sequencing Reveals the Adaptive Role of the Epigenome in Three Deep-Sea Polychaetes.</title>
        <authorList>
            <person name="Perez M."/>
            <person name="Aroh O."/>
            <person name="Sun Y."/>
            <person name="Lan Y."/>
            <person name="Juniper S.K."/>
            <person name="Young C.R."/>
            <person name="Angers B."/>
            <person name="Qian P.Y."/>
        </authorList>
    </citation>
    <scope>NUCLEOTIDE SEQUENCE</scope>
    <source>
        <strain evidence="2">R07B-5</strain>
    </source>
</reference>
<sequence>MNGIDQGFIKSNALVTLTSHEDDNMSGSTSDSQSSIIYRGPSSNMGDTSADEGAKSDAALSPRSPLGGAPSKPHTSVWSPFG</sequence>
<proteinExistence type="predicted"/>
<evidence type="ECO:0000313" key="2">
    <source>
        <dbReference type="EMBL" id="KAK2174960.1"/>
    </source>
</evidence>
<protein>
    <submittedName>
        <fullName evidence="2">Uncharacterized protein</fullName>
    </submittedName>
</protein>
<feature type="compositionally biased region" description="Polar residues" evidence="1">
    <location>
        <begin position="73"/>
        <end position="82"/>
    </location>
</feature>
<evidence type="ECO:0000313" key="3">
    <source>
        <dbReference type="Proteomes" id="UP001209878"/>
    </source>
</evidence>
<dbReference type="Proteomes" id="UP001209878">
    <property type="component" value="Unassembled WGS sequence"/>
</dbReference>
<evidence type="ECO:0000256" key="1">
    <source>
        <dbReference type="SAM" id="MobiDB-lite"/>
    </source>
</evidence>
<gene>
    <name evidence="2" type="ORF">NP493_764g01051</name>
</gene>
<keyword evidence="3" id="KW-1185">Reference proteome</keyword>
<feature type="compositionally biased region" description="Low complexity" evidence="1">
    <location>
        <begin position="26"/>
        <end position="35"/>
    </location>
</feature>
<comment type="caution">
    <text evidence="2">The sequence shown here is derived from an EMBL/GenBank/DDBJ whole genome shotgun (WGS) entry which is preliminary data.</text>
</comment>
<name>A0AAD9KQG4_RIDPI</name>
<organism evidence="2 3">
    <name type="scientific">Ridgeia piscesae</name>
    <name type="common">Tubeworm</name>
    <dbReference type="NCBI Taxonomy" id="27915"/>
    <lineage>
        <taxon>Eukaryota</taxon>
        <taxon>Metazoa</taxon>
        <taxon>Spiralia</taxon>
        <taxon>Lophotrochozoa</taxon>
        <taxon>Annelida</taxon>
        <taxon>Polychaeta</taxon>
        <taxon>Sedentaria</taxon>
        <taxon>Canalipalpata</taxon>
        <taxon>Sabellida</taxon>
        <taxon>Siboglinidae</taxon>
        <taxon>Ridgeia</taxon>
    </lineage>
</organism>